<evidence type="ECO:0000313" key="2">
    <source>
        <dbReference type="EMBL" id="KAG9229040.1"/>
    </source>
</evidence>
<feature type="compositionally biased region" description="Pro residues" evidence="1">
    <location>
        <begin position="389"/>
        <end position="399"/>
    </location>
</feature>
<reference evidence="2" key="1">
    <citation type="journal article" date="2021" name="IMA Fungus">
        <title>Genomic characterization of three marine fungi, including Emericellopsis atlantica sp. nov. with signatures of a generalist lifestyle and marine biomass degradation.</title>
        <authorList>
            <person name="Hagestad O.C."/>
            <person name="Hou L."/>
            <person name="Andersen J.H."/>
            <person name="Hansen E.H."/>
            <person name="Altermark B."/>
            <person name="Li C."/>
            <person name="Kuhnert E."/>
            <person name="Cox R.J."/>
            <person name="Crous P.W."/>
            <person name="Spatafora J.W."/>
            <person name="Lail K."/>
            <person name="Amirebrahimi M."/>
            <person name="Lipzen A."/>
            <person name="Pangilinan J."/>
            <person name="Andreopoulos W."/>
            <person name="Hayes R.D."/>
            <person name="Ng V."/>
            <person name="Grigoriev I.V."/>
            <person name="Jackson S.A."/>
            <person name="Sutton T.D.S."/>
            <person name="Dobson A.D.W."/>
            <person name="Rama T."/>
        </authorList>
    </citation>
    <scope>NUCLEOTIDE SEQUENCE</scope>
    <source>
        <strain evidence="2">TRa018bII</strain>
    </source>
</reference>
<proteinExistence type="predicted"/>
<feature type="compositionally biased region" description="Basic and acidic residues" evidence="1">
    <location>
        <begin position="38"/>
        <end position="63"/>
    </location>
</feature>
<dbReference type="AlphaFoldDB" id="A0A9P7Y9P7"/>
<evidence type="ECO:0000256" key="1">
    <source>
        <dbReference type="SAM" id="MobiDB-lite"/>
    </source>
</evidence>
<name>A0A9P7Y9P7_9HELO</name>
<organism evidence="2 3">
    <name type="scientific">Amylocarpus encephaloides</name>
    <dbReference type="NCBI Taxonomy" id="45428"/>
    <lineage>
        <taxon>Eukaryota</taxon>
        <taxon>Fungi</taxon>
        <taxon>Dikarya</taxon>
        <taxon>Ascomycota</taxon>
        <taxon>Pezizomycotina</taxon>
        <taxon>Leotiomycetes</taxon>
        <taxon>Helotiales</taxon>
        <taxon>Helotiales incertae sedis</taxon>
        <taxon>Amylocarpus</taxon>
    </lineage>
</organism>
<feature type="compositionally biased region" description="Polar residues" evidence="1">
    <location>
        <begin position="448"/>
        <end position="466"/>
    </location>
</feature>
<feature type="region of interest" description="Disordered" evidence="1">
    <location>
        <begin position="442"/>
        <end position="466"/>
    </location>
</feature>
<feature type="region of interest" description="Disordered" evidence="1">
    <location>
        <begin position="384"/>
        <end position="410"/>
    </location>
</feature>
<dbReference type="Proteomes" id="UP000824998">
    <property type="component" value="Unassembled WGS sequence"/>
</dbReference>
<feature type="region of interest" description="Disordered" evidence="1">
    <location>
        <begin position="32"/>
        <end position="76"/>
    </location>
</feature>
<gene>
    <name evidence="2" type="ORF">BJ875DRAFT_446328</name>
</gene>
<sequence>MMSAKVRHPAPSEQAKSKGVFRRFIDMIKRFHPSQRPECGHTLRPEVVKSEQSAKDNSKDFKGSRPKQSKVKAGFTFSKRKSSTELTRNILSQHEGTKASPVVPKSPECITKHMTDLEEFTLSDISFDTAIKRDHQALLCAPEKKEHVVDGLAPLCYTPTNIEHNTDVPAPLFTCAPKGVQQAVDAEAPLAEITTLFEHRADVPAPLFTSAPKGVQQAVDAEAPLAKITTLFENEADVPAPLFTCAPKGVQQALDAETPLAEITTLFEQEADLPAPLFTSAPKGVQQAVDTETPLAEITTLFEHEADVPAPLFFNTPKKTQQVIEFKSPLTEIASQTSIPLPERIQNLTSSSEDSTEIPAPPHILKAITASSEPLAVKLQRIMDLSSPPTNPPTTPPTTPTNKRMTPIKEETEPDSFIRANHRKRLLRLQERRQFRESDDYLGVQGANPRTGTWDQSPSTSSEFGSRVQQRYLTGIEKLRWQQSEQGWVQGNPQPTGPTGPTGPCDDMFYAPHMLEEHEDDKDTLCSPIDFDRTIRQRDFAARPCPCHLHTHIHYHCKHTHNIPS</sequence>
<comment type="caution">
    <text evidence="2">The sequence shown here is derived from an EMBL/GenBank/DDBJ whole genome shotgun (WGS) entry which is preliminary data.</text>
</comment>
<evidence type="ECO:0000313" key="3">
    <source>
        <dbReference type="Proteomes" id="UP000824998"/>
    </source>
</evidence>
<accession>A0A9P7Y9P7</accession>
<dbReference type="OrthoDB" id="3439820at2759"/>
<protein>
    <submittedName>
        <fullName evidence="2">Uncharacterized protein</fullName>
    </submittedName>
</protein>
<dbReference type="EMBL" id="MU251822">
    <property type="protein sequence ID" value="KAG9229040.1"/>
    <property type="molecule type" value="Genomic_DNA"/>
</dbReference>
<keyword evidence="3" id="KW-1185">Reference proteome</keyword>